<accession>A0A7D6BTC5</accession>
<comment type="function">
    <text evidence="11">Small subunit of the glutamine-dependent carbamoyl phosphate synthetase (CPSase). CPSase catalyzes the formation of carbamoyl phosphate from the ammonia moiety of glutamine, carbonate, and phosphate donated by ATP, constituting the first step of 2 biosynthetic pathways, one leading to arginine and/or urea and the other to pyrimidine nucleotides. The small subunit (glutamine amidotransferase) binds and cleaves glutamine to supply the large subunit with the substrate ammonia.</text>
</comment>
<dbReference type="GO" id="GO:0005524">
    <property type="term" value="F:ATP binding"/>
    <property type="evidence" value="ECO:0007669"/>
    <property type="project" value="UniProtKB-UniRule"/>
</dbReference>
<dbReference type="PROSITE" id="PS51273">
    <property type="entry name" value="GATASE_TYPE_1"/>
    <property type="match status" value="1"/>
</dbReference>
<comment type="pathway">
    <text evidence="1 11">Pyrimidine metabolism; UMP biosynthesis via de novo pathway; (S)-dihydroorotate from bicarbonate: step 1/3.</text>
</comment>
<dbReference type="InterPro" id="IPR050472">
    <property type="entry name" value="Anth_synth/Amidotransfase"/>
</dbReference>
<evidence type="ECO:0000256" key="5">
    <source>
        <dbReference type="ARBA" id="ARBA00022741"/>
    </source>
</evidence>
<comment type="similarity">
    <text evidence="3 11">Belongs to the CarA family.</text>
</comment>
<feature type="binding site" evidence="11">
    <location>
        <position position="257"/>
    </location>
    <ligand>
        <name>L-glutamine</name>
        <dbReference type="ChEBI" id="CHEBI:58359"/>
    </ligand>
</feature>
<dbReference type="Pfam" id="PF00988">
    <property type="entry name" value="CPSase_sm_chain"/>
    <property type="match status" value="1"/>
</dbReference>
<dbReference type="InterPro" id="IPR036480">
    <property type="entry name" value="CarbP_synth_ssu_N_sf"/>
</dbReference>
<feature type="binding site" evidence="11">
    <location>
        <position position="48"/>
    </location>
    <ligand>
        <name>L-glutamine</name>
        <dbReference type="ChEBI" id="CHEBI:58359"/>
    </ligand>
</feature>
<keyword evidence="11" id="KW-0055">Arginine biosynthesis</keyword>
<organism evidence="13 14">
    <name type="scientific">Fermentimicrarchaeum limneticum</name>
    <dbReference type="NCBI Taxonomy" id="2795018"/>
    <lineage>
        <taxon>Archaea</taxon>
        <taxon>Candidatus Micrarchaeota</taxon>
        <taxon>Candidatus Fermentimicrarchaeales</taxon>
        <taxon>Candidatus Fermentimicrarchaeaceae</taxon>
        <taxon>Candidatus Fermentimicrarchaeum</taxon>
    </lineage>
</organism>
<dbReference type="SUPFAM" id="SSF52317">
    <property type="entry name" value="Class I glutamine amidotransferase-like"/>
    <property type="match status" value="1"/>
</dbReference>
<keyword evidence="5 11" id="KW-0547">Nucleotide-binding</keyword>
<reference evidence="14" key="1">
    <citation type="submission" date="2020-07" db="EMBL/GenBank/DDBJ databases">
        <title>Metabolic diversity and evolutionary history of the archaeal phylum ###Micrarchaeota### uncovered from a freshwater lake metagenome.</title>
        <authorList>
            <person name="Kadnikov V.V."/>
            <person name="Savvichev A.S."/>
            <person name="Mardanov A.V."/>
            <person name="Beletsky A.V."/>
            <person name="Chupakov A.V."/>
            <person name="Kokryatskaya N.M."/>
            <person name="Pimenov N.V."/>
            <person name="Ravin N.V."/>
        </authorList>
    </citation>
    <scope>NUCLEOTIDE SEQUENCE [LARGE SCALE GENOMIC DNA]</scope>
</reference>
<evidence type="ECO:0000256" key="8">
    <source>
        <dbReference type="ARBA" id="ARBA00022975"/>
    </source>
</evidence>
<dbReference type="EMBL" id="CP058998">
    <property type="protein sequence ID" value="QLJ53281.1"/>
    <property type="molecule type" value="Genomic_DNA"/>
</dbReference>
<comment type="subunit">
    <text evidence="11">Composed of two chains; the small (or glutamine) chain promotes the hydrolysis of glutamine to ammonia, which is used by the large (or ammonia) chain to synthesize carbamoyl phosphate. Tetramer of heterodimers (alpha,beta)4.</text>
</comment>
<evidence type="ECO:0000256" key="4">
    <source>
        <dbReference type="ARBA" id="ARBA00022598"/>
    </source>
</evidence>
<protein>
    <recommendedName>
        <fullName evidence="11">Carbamoyl phosphate synthase small chain</fullName>
        <ecNumber evidence="11">6.3.5.5</ecNumber>
    </recommendedName>
    <alternativeName>
        <fullName evidence="11">Carbamoyl phosphate synthetase glutamine chain</fullName>
    </alternativeName>
</protein>
<dbReference type="UniPathway" id="UPA00070">
    <property type="reaction ID" value="UER00115"/>
</dbReference>
<keyword evidence="6 11" id="KW-0067">ATP-binding</keyword>
<dbReference type="Gene3D" id="3.50.30.20">
    <property type="entry name" value="Carbamoyl-phosphate synthase small subunit, N-terminal domain"/>
    <property type="match status" value="1"/>
</dbReference>
<dbReference type="PRINTS" id="PR00099">
    <property type="entry name" value="CPSGATASE"/>
</dbReference>
<dbReference type="NCBIfam" id="TIGR01368">
    <property type="entry name" value="CPSaseIIsmall"/>
    <property type="match status" value="1"/>
</dbReference>
<comment type="catalytic activity">
    <reaction evidence="10 11">
        <text>L-glutamine + H2O = L-glutamate + NH4(+)</text>
        <dbReference type="Rhea" id="RHEA:15889"/>
        <dbReference type="ChEBI" id="CHEBI:15377"/>
        <dbReference type="ChEBI" id="CHEBI:28938"/>
        <dbReference type="ChEBI" id="CHEBI:29985"/>
        <dbReference type="ChEBI" id="CHEBI:58359"/>
    </reaction>
</comment>
<name>A0A7D6BTC5_FERL1</name>
<dbReference type="AlphaFoldDB" id="A0A7D6BTC5"/>
<evidence type="ECO:0000256" key="2">
    <source>
        <dbReference type="ARBA" id="ARBA00005077"/>
    </source>
</evidence>
<evidence type="ECO:0000256" key="1">
    <source>
        <dbReference type="ARBA" id="ARBA00004812"/>
    </source>
</evidence>
<dbReference type="GO" id="GO:0004088">
    <property type="term" value="F:carbamoyl-phosphate synthase (glutamine-hydrolyzing) activity"/>
    <property type="evidence" value="ECO:0007669"/>
    <property type="project" value="UniProtKB-UniRule"/>
</dbReference>
<comment type="catalytic activity">
    <reaction evidence="9 11">
        <text>hydrogencarbonate + L-glutamine + 2 ATP + H2O = carbamoyl phosphate + L-glutamate + 2 ADP + phosphate + 2 H(+)</text>
        <dbReference type="Rhea" id="RHEA:18633"/>
        <dbReference type="ChEBI" id="CHEBI:15377"/>
        <dbReference type="ChEBI" id="CHEBI:15378"/>
        <dbReference type="ChEBI" id="CHEBI:17544"/>
        <dbReference type="ChEBI" id="CHEBI:29985"/>
        <dbReference type="ChEBI" id="CHEBI:30616"/>
        <dbReference type="ChEBI" id="CHEBI:43474"/>
        <dbReference type="ChEBI" id="CHEBI:58228"/>
        <dbReference type="ChEBI" id="CHEBI:58359"/>
        <dbReference type="ChEBI" id="CHEBI:456216"/>
        <dbReference type="EC" id="6.3.5.5"/>
    </reaction>
</comment>
<sequence length="359" mass="39896">MPEKKALLVLRDGSCFRGKGFGAEAVSEGELVFNTSFCGYQEALTDPSYAGQILTLTYPLIGNYGVNSEDFESGRIQVMGFVVREVCGEPQHMKSKEKLDEFLTRFNIPGISDVDTRMIVRRIRNAGVMPACLSVYSGREPDYGELLDRAKGLDYSKIDFVERVASRERKEYKAGGKKVALIDCGVKMSIVRELVERDLSVVSVPPRIAAKEILAMEPDGIVVSNGPGDPMLLTYLAKTVRELAERLPVFGICLGHQVIAHAVGGRTFKLKFGHRGSNHPVKDLESGRVYITSQNHGYAVDERSLPKEFIVTHRNCNDGTVEGMRHKELPVFSVQYHPEANPGPLDSKYFFDKFKKTIG</sequence>
<evidence type="ECO:0000256" key="10">
    <source>
        <dbReference type="ARBA" id="ARBA00049285"/>
    </source>
</evidence>
<evidence type="ECO:0000256" key="3">
    <source>
        <dbReference type="ARBA" id="ARBA00007800"/>
    </source>
</evidence>
<dbReference type="Gene3D" id="3.40.50.880">
    <property type="match status" value="1"/>
</dbReference>
<dbReference type="HAMAP" id="MF_01209">
    <property type="entry name" value="CPSase_S_chain"/>
    <property type="match status" value="1"/>
</dbReference>
<dbReference type="GO" id="GO:0044205">
    <property type="term" value="P:'de novo' UMP biosynthetic process"/>
    <property type="evidence" value="ECO:0007669"/>
    <property type="project" value="UniProtKB-UniRule"/>
</dbReference>
<evidence type="ECO:0000313" key="14">
    <source>
        <dbReference type="Proteomes" id="UP000510821"/>
    </source>
</evidence>
<evidence type="ECO:0000313" key="13">
    <source>
        <dbReference type="EMBL" id="QLJ53281.1"/>
    </source>
</evidence>
<dbReference type="GO" id="GO:0006541">
    <property type="term" value="P:glutamine metabolic process"/>
    <property type="evidence" value="ECO:0007669"/>
    <property type="project" value="InterPro"/>
</dbReference>
<feature type="binding site" evidence="11">
    <location>
        <position position="228"/>
    </location>
    <ligand>
        <name>L-glutamine</name>
        <dbReference type="ChEBI" id="CHEBI:58359"/>
    </ligand>
</feature>
<evidence type="ECO:0000256" key="7">
    <source>
        <dbReference type="ARBA" id="ARBA00022962"/>
    </source>
</evidence>
<dbReference type="CDD" id="cd01744">
    <property type="entry name" value="GATase1_CPSase"/>
    <property type="match status" value="1"/>
</dbReference>
<dbReference type="GO" id="GO:0006526">
    <property type="term" value="P:L-arginine biosynthetic process"/>
    <property type="evidence" value="ECO:0007669"/>
    <property type="project" value="UniProtKB-UniRule"/>
</dbReference>
<keyword evidence="8 11" id="KW-0665">Pyrimidine biosynthesis</keyword>
<dbReference type="FunFam" id="3.50.30.20:FF:000001">
    <property type="entry name" value="Carbamoyl-phosphate synthase small chain"/>
    <property type="match status" value="1"/>
</dbReference>
<dbReference type="PANTHER" id="PTHR43418">
    <property type="entry name" value="MULTIFUNCTIONAL TRYPTOPHAN BIOSYNTHESIS PROTEIN-RELATED"/>
    <property type="match status" value="1"/>
</dbReference>
<feature type="active site" evidence="11">
    <location>
        <position position="337"/>
    </location>
</feature>
<feature type="binding site" evidence="11">
    <location>
        <position position="297"/>
    </location>
    <ligand>
        <name>L-glutamine</name>
        <dbReference type="ChEBI" id="CHEBI:58359"/>
    </ligand>
</feature>
<dbReference type="PANTHER" id="PTHR43418:SF7">
    <property type="entry name" value="CARBAMOYL-PHOSPHATE SYNTHASE SMALL CHAIN"/>
    <property type="match status" value="1"/>
</dbReference>
<comment type="pathway">
    <text evidence="2 11">Amino-acid biosynthesis; L-arginine biosynthesis; carbamoyl phosphate from bicarbonate: step 1/1.</text>
</comment>
<evidence type="ECO:0000256" key="9">
    <source>
        <dbReference type="ARBA" id="ARBA00048816"/>
    </source>
</evidence>
<evidence type="ECO:0000256" key="11">
    <source>
        <dbReference type="HAMAP-Rule" id="MF_01209"/>
    </source>
</evidence>
<feature type="region of interest" description="CPSase" evidence="11">
    <location>
        <begin position="1"/>
        <end position="177"/>
    </location>
</feature>
<dbReference type="KEGG" id="flt:Sv326_1106"/>
<feature type="binding site" evidence="11">
    <location>
        <position position="298"/>
    </location>
    <ligand>
        <name>L-glutamine</name>
        <dbReference type="ChEBI" id="CHEBI:58359"/>
    </ligand>
</feature>
<keyword evidence="7 11" id="KW-0315">Glutamine amidotransferase</keyword>
<dbReference type="SUPFAM" id="SSF52021">
    <property type="entry name" value="Carbamoyl phosphate synthetase, small subunit N-terminal domain"/>
    <property type="match status" value="1"/>
</dbReference>
<feature type="active site" evidence="11">
    <location>
        <position position="339"/>
    </location>
</feature>
<feature type="active site" description="Nucleophile" evidence="11">
    <location>
        <position position="253"/>
    </location>
</feature>
<dbReference type="InterPro" id="IPR017926">
    <property type="entry name" value="GATASE"/>
</dbReference>
<dbReference type="NCBIfam" id="NF009475">
    <property type="entry name" value="PRK12838.1"/>
    <property type="match status" value="1"/>
</dbReference>
<dbReference type="UniPathway" id="UPA00068">
    <property type="reaction ID" value="UER00171"/>
</dbReference>
<dbReference type="SMART" id="SM01097">
    <property type="entry name" value="CPSase_sm_chain"/>
    <property type="match status" value="1"/>
</dbReference>
<keyword evidence="4 11" id="KW-0436">Ligase</keyword>
<dbReference type="InterPro" id="IPR035686">
    <property type="entry name" value="CPSase_GATase1"/>
</dbReference>
<dbReference type="PRINTS" id="PR00096">
    <property type="entry name" value="GATASE"/>
</dbReference>
<keyword evidence="11" id="KW-0028">Amino-acid biosynthesis</keyword>
<dbReference type="EC" id="6.3.5.5" evidence="11"/>
<feature type="domain" description="Carbamoyl-phosphate synthase small subunit N-terminal" evidence="12">
    <location>
        <begin position="4"/>
        <end position="134"/>
    </location>
</feature>
<feature type="binding site" evidence="11">
    <location>
        <position position="226"/>
    </location>
    <ligand>
        <name>L-glutamine</name>
        <dbReference type="ChEBI" id="CHEBI:58359"/>
    </ligand>
</feature>
<gene>
    <name evidence="11" type="primary">carA</name>
    <name evidence="13" type="ORF">Sv326_1106</name>
</gene>
<dbReference type="GO" id="GO:0006207">
    <property type="term" value="P:'de novo' pyrimidine nucleobase biosynthetic process"/>
    <property type="evidence" value="ECO:0007669"/>
    <property type="project" value="InterPro"/>
</dbReference>
<evidence type="ECO:0000256" key="6">
    <source>
        <dbReference type="ARBA" id="ARBA00022840"/>
    </source>
</evidence>
<dbReference type="Proteomes" id="UP000510821">
    <property type="component" value="Chromosome"/>
</dbReference>
<dbReference type="InterPro" id="IPR002474">
    <property type="entry name" value="CarbamoylP_synth_ssu_N"/>
</dbReference>
<dbReference type="PRINTS" id="PR00097">
    <property type="entry name" value="ANTSNTHASEII"/>
</dbReference>
<feature type="binding site" evidence="11">
    <location>
        <position position="295"/>
    </location>
    <ligand>
        <name>L-glutamine</name>
        <dbReference type="ChEBI" id="CHEBI:58359"/>
    </ligand>
</feature>
<evidence type="ECO:0000259" key="12">
    <source>
        <dbReference type="SMART" id="SM01097"/>
    </source>
</evidence>
<proteinExistence type="inferred from homology"/>
<dbReference type="InterPro" id="IPR029062">
    <property type="entry name" value="Class_I_gatase-like"/>
</dbReference>
<feature type="binding site" evidence="11">
    <location>
        <position position="254"/>
    </location>
    <ligand>
        <name>L-glutamine</name>
        <dbReference type="ChEBI" id="CHEBI:58359"/>
    </ligand>
</feature>
<dbReference type="Pfam" id="PF00117">
    <property type="entry name" value="GATase"/>
    <property type="match status" value="1"/>
</dbReference>
<dbReference type="InterPro" id="IPR006274">
    <property type="entry name" value="CarbamoylP_synth_ssu"/>
</dbReference>